<evidence type="ECO:0000256" key="1">
    <source>
        <dbReference type="ARBA" id="ARBA00006525"/>
    </source>
</evidence>
<dbReference type="Pfam" id="PF02481">
    <property type="entry name" value="DNA_processg_A"/>
    <property type="match status" value="1"/>
</dbReference>
<dbReference type="InterPro" id="IPR057666">
    <property type="entry name" value="DrpA_SLOG"/>
</dbReference>
<reference evidence="4" key="1">
    <citation type="submission" date="2020-12" db="EMBL/GenBank/DDBJ databases">
        <title>Geomonas sp. Red875, isolated from river sediment.</title>
        <authorList>
            <person name="Xu Z."/>
            <person name="Zhang Z."/>
            <person name="Masuda Y."/>
            <person name="Itoh H."/>
            <person name="Senoo K."/>
        </authorList>
    </citation>
    <scope>NUCLEOTIDE SEQUENCE</scope>
    <source>
        <strain evidence="4">Red875</strain>
    </source>
</reference>
<keyword evidence="5" id="KW-1185">Reference proteome</keyword>
<dbReference type="InterPro" id="IPR010994">
    <property type="entry name" value="RuvA_2-like"/>
</dbReference>
<dbReference type="GO" id="GO:0009294">
    <property type="term" value="P:DNA-mediated transformation"/>
    <property type="evidence" value="ECO:0007669"/>
    <property type="project" value="InterPro"/>
</dbReference>
<protein>
    <submittedName>
        <fullName evidence="4">DNA-protecting protein DprA</fullName>
    </submittedName>
</protein>
<evidence type="ECO:0000259" key="2">
    <source>
        <dbReference type="Pfam" id="PF02481"/>
    </source>
</evidence>
<dbReference type="PANTHER" id="PTHR43022:SF1">
    <property type="entry name" value="PROTEIN SMF"/>
    <property type="match status" value="1"/>
</dbReference>
<feature type="domain" description="DprA winged helix" evidence="3">
    <location>
        <begin position="300"/>
        <end position="356"/>
    </location>
</feature>
<proteinExistence type="inferred from homology"/>
<dbReference type="SUPFAM" id="SSF102405">
    <property type="entry name" value="MCP/YpsA-like"/>
    <property type="match status" value="1"/>
</dbReference>
<evidence type="ECO:0000313" key="4">
    <source>
        <dbReference type="EMBL" id="MBJ6723291.1"/>
    </source>
</evidence>
<dbReference type="PANTHER" id="PTHR43022">
    <property type="entry name" value="PROTEIN SMF"/>
    <property type="match status" value="1"/>
</dbReference>
<accession>A0A8J7J9J0</accession>
<dbReference type="Gene3D" id="1.10.10.10">
    <property type="entry name" value="Winged helix-like DNA-binding domain superfamily/Winged helix DNA-binding domain"/>
    <property type="match status" value="1"/>
</dbReference>
<evidence type="ECO:0000313" key="5">
    <source>
        <dbReference type="Proteomes" id="UP000636888"/>
    </source>
</evidence>
<feature type="domain" description="Smf/DprA SLOG" evidence="2">
    <location>
        <begin position="83"/>
        <end position="289"/>
    </location>
</feature>
<dbReference type="InterPro" id="IPR003488">
    <property type="entry name" value="DprA"/>
</dbReference>
<dbReference type="Pfam" id="PF17782">
    <property type="entry name" value="WHD_DprA"/>
    <property type="match status" value="1"/>
</dbReference>
<name>A0A8J7J9J0_9BACT</name>
<comment type="caution">
    <text evidence="4">The sequence shown here is derived from an EMBL/GenBank/DDBJ whole genome shotgun (WGS) entry which is preliminary data.</text>
</comment>
<dbReference type="InterPro" id="IPR036388">
    <property type="entry name" value="WH-like_DNA-bd_sf"/>
</dbReference>
<dbReference type="Proteomes" id="UP000636888">
    <property type="component" value="Unassembled WGS sequence"/>
</dbReference>
<dbReference type="Pfam" id="PF14520">
    <property type="entry name" value="HHH_5"/>
    <property type="match status" value="1"/>
</dbReference>
<dbReference type="EMBL" id="JAEMHM010000001">
    <property type="protein sequence ID" value="MBJ6723291.1"/>
    <property type="molecule type" value="Genomic_DNA"/>
</dbReference>
<comment type="similarity">
    <text evidence="1">Belongs to the DprA/Smf family.</text>
</comment>
<dbReference type="NCBIfam" id="TIGR00732">
    <property type="entry name" value="dprA"/>
    <property type="match status" value="1"/>
</dbReference>
<dbReference type="SUPFAM" id="SSF47781">
    <property type="entry name" value="RuvA domain 2-like"/>
    <property type="match status" value="1"/>
</dbReference>
<sequence length="361" mass="38182">MPGAGGHLHWFALKSVPHVGNVTFLRLLAHFGTPERALKASEDELSRVKGLSRAAQAALLSHDGSFFAQQESERVAAAGVEVVDILSERYPRLLMEISDPPPYLYVRGTLSGNEVAIAVVGSRRASVYGLSTTSRLTRDLALSGVTIVSGMARGIDTAAHWGAIKSGGRSIAVLGCGIDVAYPPENGALIEAVARAGAIISEFPMGTEPLAENFPRRNRIISALSRGVLVVEAGEKSGSLITARFALEQGREVFAVPGNVTNAGSSGGNRLIKEGAKLVESVEDILNEFPDVATLKRSLPEPFDLTPQEAELYALLSQGALQMDDIISRSALTAGEVSAILLRLELKGAVQQLPGKHFAVT</sequence>
<dbReference type="AlphaFoldDB" id="A0A8J7J9J0"/>
<organism evidence="4 5">
    <name type="scientific">Geomesophilobacter sediminis</name>
    <dbReference type="NCBI Taxonomy" id="2798584"/>
    <lineage>
        <taxon>Bacteria</taxon>
        <taxon>Pseudomonadati</taxon>
        <taxon>Thermodesulfobacteriota</taxon>
        <taxon>Desulfuromonadia</taxon>
        <taxon>Geobacterales</taxon>
        <taxon>Geobacteraceae</taxon>
        <taxon>Geomesophilobacter</taxon>
    </lineage>
</organism>
<dbReference type="InterPro" id="IPR041614">
    <property type="entry name" value="DprA_WH"/>
</dbReference>
<dbReference type="Gene3D" id="3.40.50.450">
    <property type="match status" value="1"/>
</dbReference>
<gene>
    <name evidence="4" type="primary">dprA</name>
    <name evidence="4" type="ORF">JFN93_01100</name>
</gene>
<evidence type="ECO:0000259" key="3">
    <source>
        <dbReference type="Pfam" id="PF17782"/>
    </source>
</evidence>